<accession>A0A8S1HEC7</accession>
<evidence type="ECO:0000256" key="2">
    <source>
        <dbReference type="ARBA" id="ARBA00023121"/>
    </source>
</evidence>
<name>A0A8S1HEC7_9PELO</name>
<dbReference type="Gene3D" id="2.40.128.20">
    <property type="match status" value="1"/>
</dbReference>
<comment type="caution">
    <text evidence="5">The sequence shown here is derived from an EMBL/GenBank/DDBJ whole genome shotgun (WGS) entry which is preliminary data.</text>
</comment>
<evidence type="ECO:0000259" key="4">
    <source>
        <dbReference type="PROSITE" id="PS00214"/>
    </source>
</evidence>
<feature type="domain" description="Cytosolic fatty-acid binding proteins" evidence="4">
    <location>
        <begin position="9"/>
        <end position="26"/>
    </location>
</feature>
<comment type="similarity">
    <text evidence="1 3">Belongs to the calycin superfamily. Fatty-acid binding protein (FABP) family.</text>
</comment>
<sequence length="137" mass="15414">MTIESEIVGKWNFVSSDNFDAYLKEAGVGMMTRTVATKLKPTLEFKIEDGEWSMTSISTFKTHVTKWKLNQSFDDKTADGRDVSEVFTIEQNKLVQNETGKNGGKDSVITRYIEDGKLKIVCDCNGVVATRVYEKAE</sequence>
<dbReference type="SUPFAM" id="SSF50814">
    <property type="entry name" value="Lipocalins"/>
    <property type="match status" value="1"/>
</dbReference>
<evidence type="ECO:0000313" key="5">
    <source>
        <dbReference type="EMBL" id="CAD6195066.1"/>
    </source>
</evidence>
<keyword evidence="2" id="KW-0446">Lipid-binding</keyword>
<dbReference type="InterPro" id="IPR012674">
    <property type="entry name" value="Calycin"/>
</dbReference>
<dbReference type="Proteomes" id="UP000835052">
    <property type="component" value="Unassembled WGS sequence"/>
</dbReference>
<dbReference type="PANTHER" id="PTHR11955">
    <property type="entry name" value="FATTY ACID BINDING PROTEIN"/>
    <property type="match status" value="1"/>
</dbReference>
<organism evidence="5 6">
    <name type="scientific">Caenorhabditis auriculariae</name>
    <dbReference type="NCBI Taxonomy" id="2777116"/>
    <lineage>
        <taxon>Eukaryota</taxon>
        <taxon>Metazoa</taxon>
        <taxon>Ecdysozoa</taxon>
        <taxon>Nematoda</taxon>
        <taxon>Chromadorea</taxon>
        <taxon>Rhabditida</taxon>
        <taxon>Rhabditina</taxon>
        <taxon>Rhabditomorpha</taxon>
        <taxon>Rhabditoidea</taxon>
        <taxon>Rhabditidae</taxon>
        <taxon>Peloderinae</taxon>
        <taxon>Caenorhabditis</taxon>
    </lineage>
</organism>
<dbReference type="Pfam" id="PF00061">
    <property type="entry name" value="Lipocalin"/>
    <property type="match status" value="1"/>
</dbReference>
<dbReference type="InterPro" id="IPR031259">
    <property type="entry name" value="ILBP"/>
</dbReference>
<dbReference type="AlphaFoldDB" id="A0A8S1HEC7"/>
<keyword evidence="3" id="KW-0813">Transport</keyword>
<dbReference type="PRINTS" id="PR00178">
    <property type="entry name" value="FATTYACIDBP"/>
</dbReference>
<dbReference type="EMBL" id="CAJGYM010000050">
    <property type="protein sequence ID" value="CAD6195066.1"/>
    <property type="molecule type" value="Genomic_DNA"/>
</dbReference>
<evidence type="ECO:0000256" key="3">
    <source>
        <dbReference type="RuleBase" id="RU003696"/>
    </source>
</evidence>
<proteinExistence type="inferred from homology"/>
<dbReference type="PROSITE" id="PS00214">
    <property type="entry name" value="FABP"/>
    <property type="match status" value="1"/>
</dbReference>
<dbReference type="GO" id="GO:0008289">
    <property type="term" value="F:lipid binding"/>
    <property type="evidence" value="ECO:0007669"/>
    <property type="project" value="UniProtKB-KW"/>
</dbReference>
<reference evidence="5" key="1">
    <citation type="submission" date="2020-10" db="EMBL/GenBank/DDBJ databases">
        <authorList>
            <person name="Kikuchi T."/>
        </authorList>
    </citation>
    <scope>NUCLEOTIDE SEQUENCE</scope>
    <source>
        <strain evidence="5">NKZ352</strain>
    </source>
</reference>
<dbReference type="OrthoDB" id="412780at2759"/>
<dbReference type="InterPro" id="IPR000463">
    <property type="entry name" value="Fatty_acid-bd"/>
</dbReference>
<protein>
    <recommendedName>
        <fullName evidence="4">Cytosolic fatty-acid binding proteins domain-containing protein</fullName>
    </recommendedName>
</protein>
<evidence type="ECO:0000313" key="6">
    <source>
        <dbReference type="Proteomes" id="UP000835052"/>
    </source>
</evidence>
<evidence type="ECO:0000256" key="1">
    <source>
        <dbReference type="ARBA" id="ARBA00008390"/>
    </source>
</evidence>
<dbReference type="CDD" id="cd00742">
    <property type="entry name" value="FABP"/>
    <property type="match status" value="1"/>
</dbReference>
<keyword evidence="6" id="KW-1185">Reference proteome</keyword>
<dbReference type="InterPro" id="IPR000566">
    <property type="entry name" value="Lipocln_cytosolic_FA-bd_dom"/>
</dbReference>
<gene>
    <name evidence="5" type="ORF">CAUJ_LOCUS10985</name>
</gene>